<name>A0A0S2HYJ6_9BACT</name>
<dbReference type="KEGG" id="blq:L21SP5_01392"/>
<dbReference type="Proteomes" id="UP000064893">
    <property type="component" value="Chromosome"/>
</dbReference>
<gene>
    <name evidence="1" type="ORF">L21SP5_01392</name>
</gene>
<evidence type="ECO:0008006" key="3">
    <source>
        <dbReference type="Google" id="ProtNLM"/>
    </source>
</evidence>
<dbReference type="AlphaFoldDB" id="A0A0S2HYJ6"/>
<protein>
    <recommendedName>
        <fullName evidence="3">Universal stress protein family protein</fullName>
    </recommendedName>
</protein>
<organism evidence="1 2">
    <name type="scientific">Salinivirga cyanobacteriivorans</name>
    <dbReference type="NCBI Taxonomy" id="1307839"/>
    <lineage>
        <taxon>Bacteria</taxon>
        <taxon>Pseudomonadati</taxon>
        <taxon>Bacteroidota</taxon>
        <taxon>Bacteroidia</taxon>
        <taxon>Bacteroidales</taxon>
        <taxon>Salinivirgaceae</taxon>
        <taxon>Salinivirga</taxon>
    </lineage>
</organism>
<evidence type="ECO:0000313" key="1">
    <source>
        <dbReference type="EMBL" id="ALO15042.1"/>
    </source>
</evidence>
<dbReference type="STRING" id="1307839.L21SP5_01392"/>
<sequence>MKLVIVSDIKRGKDNVIVYGFKLARYLEWEVDIIHMVDPRSVHGVASTYSDSQTITPGRKMSPEEIIAREIKENQAALDDLISGEGSRLDYPLKINVLVEEGSIEGKMRQIREDDKTGLVLLNSELDQNVIATQGELFDMMKSIPAAYLLVSPKHEFTPFNQMLLPAAFIAKDLNQYPKVSHILKHFKSHIEAVNVAKDTEAKDTLQNRENWLKTSRDIFTASTVETKELEGANFNKTLIDYVKNSQPDLVMLFKKEKSIFERLFKKDLMKQLMGETEVPLLFYNSH</sequence>
<dbReference type="Gene3D" id="3.40.50.12370">
    <property type="match status" value="1"/>
</dbReference>
<dbReference type="RefSeq" id="WP_057952538.1">
    <property type="nucleotide sequence ID" value="NZ_CP013118.1"/>
</dbReference>
<dbReference type="EMBL" id="CP013118">
    <property type="protein sequence ID" value="ALO15042.1"/>
    <property type="molecule type" value="Genomic_DNA"/>
</dbReference>
<proteinExistence type="predicted"/>
<dbReference type="OrthoDB" id="1120272at2"/>
<evidence type="ECO:0000313" key="2">
    <source>
        <dbReference type="Proteomes" id="UP000064893"/>
    </source>
</evidence>
<dbReference type="SUPFAM" id="SSF52402">
    <property type="entry name" value="Adenine nucleotide alpha hydrolases-like"/>
    <property type="match status" value="1"/>
</dbReference>
<keyword evidence="2" id="KW-1185">Reference proteome</keyword>
<accession>A0A0S2HYJ6</accession>
<reference evidence="1 2" key="1">
    <citation type="submission" date="2015-11" db="EMBL/GenBank/DDBJ databases">
        <title>Description and complete genome sequence of a novel strain predominating in hypersaline microbial mats and representing a new family of the Bacteriodetes phylum.</title>
        <authorList>
            <person name="Spring S."/>
            <person name="Bunk B."/>
            <person name="Sproer C."/>
            <person name="Klenk H.-P."/>
        </authorList>
    </citation>
    <scope>NUCLEOTIDE SEQUENCE [LARGE SCALE GENOMIC DNA]</scope>
    <source>
        <strain evidence="1 2">L21-Spi-D4</strain>
    </source>
</reference>